<sequence>MTEESLVNMNIAETTKIRVKNCIFCNLIAANDPNIILEPRSDQFVIIKDIKPVATHHFLVLSDKHIKSSKSLQPNEQDCNLLKSMVAAAKQILLNNGCDLNDIRMGFHWPPFYSIGHMHLHAISPASSMSAFNRFVAFNPSFSYVFVDVDYVLKRIGCKDKNEIDNPSSVSKL</sequence>
<evidence type="ECO:0000256" key="7">
    <source>
        <dbReference type="PROSITE-ProRule" id="PRU00464"/>
    </source>
</evidence>
<evidence type="ECO:0000256" key="6">
    <source>
        <dbReference type="ARBA" id="ARBA00042361"/>
    </source>
</evidence>
<gene>
    <name evidence="9" type="primary">Hint3</name>
</gene>
<organism evidence="9">
    <name type="scientific">Melanaphis sacchari</name>
    <dbReference type="NCBI Taxonomy" id="742174"/>
    <lineage>
        <taxon>Eukaryota</taxon>
        <taxon>Metazoa</taxon>
        <taxon>Ecdysozoa</taxon>
        <taxon>Arthropoda</taxon>
        <taxon>Hexapoda</taxon>
        <taxon>Insecta</taxon>
        <taxon>Pterygota</taxon>
        <taxon>Neoptera</taxon>
        <taxon>Paraneoptera</taxon>
        <taxon>Hemiptera</taxon>
        <taxon>Sternorrhyncha</taxon>
        <taxon>Aphidomorpha</taxon>
        <taxon>Aphidoidea</taxon>
        <taxon>Aphididae</taxon>
        <taxon>Aphidini</taxon>
        <taxon>Melanaphis</taxon>
    </lineage>
</organism>
<dbReference type="OrthoDB" id="1915375at2759"/>
<dbReference type="Pfam" id="PF11969">
    <property type="entry name" value="DcpS_C"/>
    <property type="match status" value="1"/>
</dbReference>
<dbReference type="InterPro" id="IPR036265">
    <property type="entry name" value="HIT-like_sf"/>
</dbReference>
<evidence type="ECO:0000256" key="1">
    <source>
        <dbReference type="ARBA" id="ARBA00022741"/>
    </source>
</evidence>
<dbReference type="GO" id="GO:0000166">
    <property type="term" value="F:nucleotide binding"/>
    <property type="evidence" value="ECO:0007669"/>
    <property type="project" value="UniProtKB-KW"/>
</dbReference>
<dbReference type="PANTHER" id="PTHR12486:SF5">
    <property type="entry name" value="ADENOSINE 5'-MONOPHOSPHORAMIDASE HINT3"/>
    <property type="match status" value="1"/>
</dbReference>
<keyword evidence="2" id="KW-0378">Hydrolase</keyword>
<evidence type="ECO:0000256" key="5">
    <source>
        <dbReference type="ARBA" id="ARBA00039802"/>
    </source>
</evidence>
<reference evidence="9" key="1">
    <citation type="submission" date="2017-10" db="EMBL/GenBank/DDBJ databases">
        <title>Transcriptome Assembly of Sugarcane Aphid Adults.</title>
        <authorList>
            <person name="Scully E.D."/>
            <person name="Palmer N.A."/>
            <person name="Geib S.M."/>
            <person name="Sarath G."/>
            <person name="Sattler S.E."/>
        </authorList>
    </citation>
    <scope>NUCLEOTIDE SEQUENCE</scope>
    <source>
        <tissue evidence="9">Whole body</tissue>
    </source>
</reference>
<dbReference type="PANTHER" id="PTHR12486">
    <property type="entry name" value="APRATAXIN-RELATED"/>
    <property type="match status" value="1"/>
</dbReference>
<dbReference type="EMBL" id="GFXV01006873">
    <property type="protein sequence ID" value="MBW18678.1"/>
    <property type="molecule type" value="Transcribed_RNA"/>
</dbReference>
<comment type="similarity">
    <text evidence="4">Belongs to the HINT family.</text>
</comment>
<feature type="short sequence motif" description="Histidine triad motif" evidence="7">
    <location>
        <begin position="117"/>
        <end position="121"/>
    </location>
</feature>
<protein>
    <recommendedName>
        <fullName evidence="5">Adenosine 5'-monophosphoramidase HINT3</fullName>
    </recommendedName>
    <alternativeName>
        <fullName evidence="6">Histidine triad nucleotide-binding protein 3</fullName>
    </alternativeName>
</protein>
<keyword evidence="1" id="KW-0547">Nucleotide-binding</keyword>
<evidence type="ECO:0000256" key="4">
    <source>
        <dbReference type="ARBA" id="ARBA00025764"/>
    </source>
</evidence>
<dbReference type="SUPFAM" id="SSF54197">
    <property type="entry name" value="HIT-like"/>
    <property type="match status" value="1"/>
</dbReference>
<dbReference type="InterPro" id="IPR011146">
    <property type="entry name" value="HIT-like"/>
</dbReference>
<dbReference type="GO" id="GO:0016787">
    <property type="term" value="F:hydrolase activity"/>
    <property type="evidence" value="ECO:0007669"/>
    <property type="project" value="UniProtKB-KW"/>
</dbReference>
<dbReference type="PROSITE" id="PS51084">
    <property type="entry name" value="HIT_2"/>
    <property type="match status" value="1"/>
</dbReference>
<dbReference type="AlphaFoldDB" id="A0A2H8TZV2"/>
<evidence type="ECO:0000313" key="9">
    <source>
        <dbReference type="EMBL" id="MBW18678.1"/>
    </source>
</evidence>
<accession>A0A2H8TZV2</accession>
<proteinExistence type="inferred from homology"/>
<evidence type="ECO:0000259" key="8">
    <source>
        <dbReference type="PROSITE" id="PS51084"/>
    </source>
</evidence>
<evidence type="ECO:0000256" key="2">
    <source>
        <dbReference type="ARBA" id="ARBA00022801"/>
    </source>
</evidence>
<name>A0A2H8TZV2_9HEMI</name>
<comment type="catalytic activity">
    <reaction evidence="3">
        <text>adenosine 5'-phosphoramidate + H2O = NH4(+) + AMP</text>
        <dbReference type="Rhea" id="RHEA:67916"/>
        <dbReference type="ChEBI" id="CHEBI:15377"/>
        <dbReference type="ChEBI" id="CHEBI:28938"/>
        <dbReference type="ChEBI" id="CHEBI:57890"/>
        <dbReference type="ChEBI" id="CHEBI:456215"/>
    </reaction>
</comment>
<dbReference type="Gene3D" id="3.30.428.10">
    <property type="entry name" value="HIT-like"/>
    <property type="match status" value="1"/>
</dbReference>
<evidence type="ECO:0000256" key="3">
    <source>
        <dbReference type="ARBA" id="ARBA00024472"/>
    </source>
</evidence>
<feature type="domain" description="HIT" evidence="8">
    <location>
        <begin position="23"/>
        <end position="132"/>
    </location>
</feature>